<evidence type="ECO:0000256" key="1">
    <source>
        <dbReference type="SAM" id="SignalP"/>
    </source>
</evidence>
<evidence type="ECO:0000313" key="2">
    <source>
        <dbReference type="EMBL" id="TDZ47605.1"/>
    </source>
</evidence>
<organism evidence="2 3">
    <name type="scientific">Mycobacteroides franklinii</name>
    <dbReference type="NCBI Taxonomy" id="948102"/>
    <lineage>
        <taxon>Bacteria</taxon>
        <taxon>Bacillati</taxon>
        <taxon>Actinomycetota</taxon>
        <taxon>Actinomycetes</taxon>
        <taxon>Mycobacteriales</taxon>
        <taxon>Mycobacteriaceae</taxon>
        <taxon>Mycobacteroides</taxon>
    </lineage>
</organism>
<keyword evidence="1" id="KW-0732">Signal</keyword>
<sequence precursor="true">MHMTMFAALAMIGAAGVAGLATPAPADADPPPPPVCYAAKPSVNAIEHIPCLAPGSVQYPQGVHQPTYGGANPLVPYGTNPLVPFGTNQNNAG</sequence>
<evidence type="ECO:0008006" key="4">
    <source>
        <dbReference type="Google" id="ProtNLM"/>
    </source>
</evidence>
<dbReference type="Proteomes" id="UP000295165">
    <property type="component" value="Unassembled WGS sequence"/>
</dbReference>
<dbReference type="EMBL" id="PECC01000030">
    <property type="protein sequence ID" value="TDZ47605.1"/>
    <property type="molecule type" value="Genomic_DNA"/>
</dbReference>
<feature type="chain" id="PRO_5020223399" description="Intersectin-EH binding protein Ibp1" evidence="1">
    <location>
        <begin position="29"/>
        <end position="93"/>
    </location>
</feature>
<protein>
    <recommendedName>
        <fullName evidence="4">Intersectin-EH binding protein Ibp1</fullName>
    </recommendedName>
</protein>
<evidence type="ECO:0000313" key="3">
    <source>
        <dbReference type="Proteomes" id="UP000295165"/>
    </source>
</evidence>
<dbReference type="AlphaFoldDB" id="A0A4R8QUH3"/>
<accession>A0A4R8QUH3</accession>
<reference evidence="2 3" key="1">
    <citation type="journal article" date="2019" name="Sci. Rep.">
        <title>Extended insight into the Mycobacterium chelonae-abscessus complex through whole genome sequencing of Mycobacterium salmoniphilum outbreak and Mycobacterium salmoniphilum-like strains.</title>
        <authorList>
            <person name="Behra P.R.K."/>
            <person name="Das S."/>
            <person name="Pettersson B.M.F."/>
            <person name="Shirreff L."/>
            <person name="DuCote T."/>
            <person name="Jacobsson K.G."/>
            <person name="Ennis D.G."/>
            <person name="Kirsebom L.A."/>
        </authorList>
    </citation>
    <scope>NUCLEOTIDE SEQUENCE [LARGE SCALE GENOMIC DNA]</scope>
    <source>
        <strain evidence="2 3">CCUG 63697</strain>
    </source>
</reference>
<gene>
    <name evidence="2" type="ORF">CCUG63697_04660</name>
</gene>
<comment type="caution">
    <text evidence="2">The sequence shown here is derived from an EMBL/GenBank/DDBJ whole genome shotgun (WGS) entry which is preliminary data.</text>
</comment>
<keyword evidence="3" id="KW-1185">Reference proteome</keyword>
<proteinExistence type="predicted"/>
<feature type="signal peptide" evidence="1">
    <location>
        <begin position="1"/>
        <end position="28"/>
    </location>
</feature>
<name>A0A4R8QUH3_9MYCO</name>